<evidence type="ECO:0000256" key="1">
    <source>
        <dbReference type="SAM" id="Phobius"/>
    </source>
</evidence>
<keyword evidence="3" id="KW-0378">Hydrolase</keyword>
<comment type="caution">
    <text evidence="3">The sequence shown here is derived from an EMBL/GenBank/DDBJ whole genome shotgun (WGS) entry which is preliminary data.</text>
</comment>
<keyword evidence="1" id="KW-0812">Transmembrane</keyword>
<accession>A0A553STT7</accession>
<feature type="transmembrane region" description="Helical" evidence="1">
    <location>
        <begin position="567"/>
        <end position="587"/>
    </location>
</feature>
<reference evidence="4" key="1">
    <citation type="submission" date="2018-10" db="EMBL/GenBank/DDBJ databases">
        <title>FDA dAtabase for Regulatory Grade micrObial Sequences (FDA-ARGOS): Supporting development and validation of Infectious Disease Dx tests.</title>
        <authorList>
            <person name="Minogue T."/>
            <person name="Wolcott M."/>
            <person name="Wasieloski L."/>
            <person name="Aguilar W."/>
            <person name="Moore D."/>
            <person name="Tallon L."/>
            <person name="Sadzewicz L."/>
            <person name="Sengamalay N."/>
            <person name="Ott S."/>
            <person name="Godinez A."/>
            <person name="Nagaraj S."/>
            <person name="Vavikolanu K."/>
            <person name="Vyas G."/>
            <person name="Nadendla S."/>
            <person name="George J."/>
            <person name="Sichtig H."/>
        </authorList>
    </citation>
    <scope>NUCLEOTIDE SEQUENCE [LARGE SCALE GENOMIC DNA]</scope>
    <source>
        <strain evidence="4">FDAARGOS_343</strain>
    </source>
</reference>
<dbReference type="AlphaFoldDB" id="A0A553STT7"/>
<dbReference type="InterPro" id="IPR001466">
    <property type="entry name" value="Beta-lactam-related"/>
</dbReference>
<dbReference type="Proteomes" id="UP000319837">
    <property type="component" value="Unassembled WGS sequence"/>
</dbReference>
<feature type="transmembrane region" description="Helical" evidence="1">
    <location>
        <begin position="531"/>
        <end position="552"/>
    </location>
</feature>
<sequence length="621" mass="70191">MRKIVILFLIIIFALCVPKTLSAKELTTPSGIPLTKLENFVDGYVSDYIGKTTAGASIIIVKDNEVVFSKGYGYGDVDSKKKIDPDTSVFEWGSISKLFVWVAVMQLEEQGKIKLDEDISNYLPKGFLHKLKYEDPITMLNLMNHTAGFEERIFDLGYATDVHLKTLEEGLKMLEPNQIYHPGEVVAYSNYSTSLAAYIVQLITEQDFSDYVDEHIFQKLGISDTTFYLGINEPLTKEKVNGYELLGTGEFKPSTPYYMSMYPSGGINGTAQDLAEFARALMPQVKSSVLFKNENTLSNMLAQSYAVNRNVPGIAHGFWEYDGKSKGFTHGGNTASFSSNFHIVPEENFAVIVLTNQAGEVDLTYGLTKELVGEREVSDVKLTDLPDSKITEGKYITARQIESGFLNVYFKLMPLVVKSVNETDIEVSLAGQTANYTQIYPNVYKLNKGHSMFIPTNVLYFSFEDGSVNQIHTAISDYLPMKNNTYWLAISAILFAYCVLFFIISPFVLIITKLINKKRKQVNSKLRKWIYLLNIVGTAFIVNIMVLIIRMLSNSERGYAEVLPQIITNYILTVIAVITIAFILFKWKKVELTKLQKCFYVLTIFSITMLIFLLLTWQFYS</sequence>
<proteinExistence type="predicted"/>
<name>A0A553STT7_NIACI</name>
<evidence type="ECO:0000259" key="2">
    <source>
        <dbReference type="Pfam" id="PF00144"/>
    </source>
</evidence>
<keyword evidence="1" id="KW-0472">Membrane</keyword>
<feature type="domain" description="Beta-lactamase-related" evidence="2">
    <location>
        <begin position="51"/>
        <end position="361"/>
    </location>
</feature>
<dbReference type="PANTHER" id="PTHR46825">
    <property type="entry name" value="D-ALANYL-D-ALANINE-CARBOXYPEPTIDASE/ENDOPEPTIDASE AMPH"/>
    <property type="match status" value="1"/>
</dbReference>
<dbReference type="RefSeq" id="WP_185763805.1">
    <property type="nucleotide sequence ID" value="NZ_RIBP01000001.1"/>
</dbReference>
<dbReference type="Gene3D" id="3.40.710.10">
    <property type="entry name" value="DD-peptidase/beta-lactamase superfamily"/>
    <property type="match status" value="1"/>
</dbReference>
<dbReference type="GO" id="GO:0016787">
    <property type="term" value="F:hydrolase activity"/>
    <property type="evidence" value="ECO:0007669"/>
    <property type="project" value="UniProtKB-KW"/>
</dbReference>
<feature type="transmembrane region" description="Helical" evidence="1">
    <location>
        <begin position="599"/>
        <end position="620"/>
    </location>
</feature>
<evidence type="ECO:0000313" key="3">
    <source>
        <dbReference type="EMBL" id="TRZ40413.1"/>
    </source>
</evidence>
<dbReference type="Pfam" id="PF00144">
    <property type="entry name" value="Beta-lactamase"/>
    <property type="match status" value="1"/>
</dbReference>
<dbReference type="PANTHER" id="PTHR46825:SF9">
    <property type="entry name" value="BETA-LACTAMASE-RELATED DOMAIN-CONTAINING PROTEIN"/>
    <property type="match status" value="1"/>
</dbReference>
<dbReference type="EMBL" id="RIBP01000001">
    <property type="protein sequence ID" value="TRZ40413.1"/>
    <property type="molecule type" value="Genomic_DNA"/>
</dbReference>
<evidence type="ECO:0000313" key="4">
    <source>
        <dbReference type="Proteomes" id="UP000319837"/>
    </source>
</evidence>
<gene>
    <name evidence="3" type="ORF">CEQ21_05735</name>
</gene>
<protein>
    <submittedName>
        <fullName evidence="3">Class A beta-lactamase-related serine hydrolase</fullName>
    </submittedName>
</protein>
<organism evidence="3 4">
    <name type="scientific">Niallia circulans</name>
    <name type="common">Bacillus circulans</name>
    <dbReference type="NCBI Taxonomy" id="1397"/>
    <lineage>
        <taxon>Bacteria</taxon>
        <taxon>Bacillati</taxon>
        <taxon>Bacillota</taxon>
        <taxon>Bacilli</taxon>
        <taxon>Bacillales</taxon>
        <taxon>Bacillaceae</taxon>
        <taxon>Niallia</taxon>
    </lineage>
</organism>
<feature type="transmembrane region" description="Helical" evidence="1">
    <location>
        <begin position="486"/>
        <end position="511"/>
    </location>
</feature>
<keyword evidence="1" id="KW-1133">Transmembrane helix</keyword>
<dbReference type="InterPro" id="IPR012338">
    <property type="entry name" value="Beta-lactam/transpept-like"/>
</dbReference>
<dbReference type="InterPro" id="IPR050491">
    <property type="entry name" value="AmpC-like"/>
</dbReference>
<dbReference type="SUPFAM" id="SSF56601">
    <property type="entry name" value="beta-lactamase/transpeptidase-like"/>
    <property type="match status" value="1"/>
</dbReference>